<evidence type="ECO:0000313" key="7">
    <source>
        <dbReference type="EMBL" id="CCH01801.1"/>
    </source>
</evidence>
<name>I0KCE8_9BACT</name>
<protein>
    <recommendedName>
        <fullName evidence="6">Exodeoxyribonuclease VII small subunit</fullName>
        <ecNumber evidence="6">3.1.11.6</ecNumber>
    </recommendedName>
</protein>
<evidence type="ECO:0000256" key="1">
    <source>
        <dbReference type="ARBA" id="ARBA00009998"/>
    </source>
</evidence>
<dbReference type="NCBIfam" id="TIGR01280">
    <property type="entry name" value="xseB"/>
    <property type="match status" value="1"/>
</dbReference>
<keyword evidence="3" id="KW-0540">Nuclease</keyword>
<dbReference type="Proteomes" id="UP000011058">
    <property type="component" value="Chromosome"/>
</dbReference>
<keyword evidence="2" id="KW-0963">Cytoplasm</keyword>
<evidence type="ECO:0000256" key="4">
    <source>
        <dbReference type="ARBA" id="ARBA00022801"/>
    </source>
</evidence>
<comment type="similarity">
    <text evidence="1">Belongs to the XseB family.</text>
</comment>
<keyword evidence="8" id="KW-1185">Reference proteome</keyword>
<dbReference type="KEGG" id="fae:FAES_3794"/>
<dbReference type="GO" id="GO:0008855">
    <property type="term" value="F:exodeoxyribonuclease VII activity"/>
    <property type="evidence" value="ECO:0007669"/>
    <property type="project" value="UniProtKB-UniRule"/>
</dbReference>
<dbReference type="EC" id="3.1.11.6" evidence="6"/>
<evidence type="ECO:0000256" key="2">
    <source>
        <dbReference type="ARBA" id="ARBA00022490"/>
    </source>
</evidence>
<evidence type="ECO:0000313" key="8">
    <source>
        <dbReference type="Proteomes" id="UP000011058"/>
    </source>
</evidence>
<evidence type="ECO:0000256" key="3">
    <source>
        <dbReference type="ARBA" id="ARBA00022722"/>
    </source>
</evidence>
<accession>I0KCE8</accession>
<keyword evidence="4 7" id="KW-0378">Hydrolase</keyword>
<dbReference type="AlphaFoldDB" id="I0KCE8"/>
<proteinExistence type="inferred from homology"/>
<dbReference type="HOGENOM" id="CLU_145918_4_1_10"/>
<dbReference type="GO" id="GO:0009318">
    <property type="term" value="C:exodeoxyribonuclease VII complex"/>
    <property type="evidence" value="ECO:0007669"/>
    <property type="project" value="UniProtKB-UniRule"/>
</dbReference>
<reference evidence="7 8" key="1">
    <citation type="journal article" date="2012" name="J. Bacteriol.">
        <title>Genome Sequence of Fibrella aestuarina BUZ 2T, a Filamentous Marine Bacterium.</title>
        <authorList>
            <person name="Filippini M."/>
            <person name="Qi W."/>
            <person name="Blom J."/>
            <person name="Goesmann A."/>
            <person name="Smits T.H."/>
            <person name="Bagheri H.C."/>
        </authorList>
    </citation>
    <scope>NUCLEOTIDE SEQUENCE [LARGE SCALE GENOMIC DNA]</scope>
    <source>
        <strain evidence="8">BUZ 2T</strain>
    </source>
</reference>
<sequence length="84" mass="9571">MRRGLSGSLPSGSSQFTRILPAMTYQEAYEQLTSLVDEIENETVPLDELPGKIRQATELIAFCQQRLRAVDDDYQLALQQLQKR</sequence>
<dbReference type="Pfam" id="PF02609">
    <property type="entry name" value="Exonuc_VII_S"/>
    <property type="match status" value="1"/>
</dbReference>
<evidence type="ECO:0000256" key="5">
    <source>
        <dbReference type="ARBA" id="ARBA00022839"/>
    </source>
</evidence>
<evidence type="ECO:0000256" key="6">
    <source>
        <dbReference type="NCBIfam" id="TIGR01280"/>
    </source>
</evidence>
<dbReference type="GO" id="GO:0006308">
    <property type="term" value="P:DNA catabolic process"/>
    <property type="evidence" value="ECO:0007669"/>
    <property type="project" value="UniProtKB-UniRule"/>
</dbReference>
<dbReference type="InterPro" id="IPR037004">
    <property type="entry name" value="Exonuc_VII_ssu_sf"/>
</dbReference>
<dbReference type="Gene3D" id="1.10.287.1040">
    <property type="entry name" value="Exonuclease VII, small subunit"/>
    <property type="match status" value="1"/>
</dbReference>
<organism evidence="7 8">
    <name type="scientific">Fibrella aestuarina BUZ 2</name>
    <dbReference type="NCBI Taxonomy" id="1166018"/>
    <lineage>
        <taxon>Bacteria</taxon>
        <taxon>Pseudomonadati</taxon>
        <taxon>Bacteroidota</taxon>
        <taxon>Cytophagia</taxon>
        <taxon>Cytophagales</taxon>
        <taxon>Spirosomataceae</taxon>
        <taxon>Fibrella</taxon>
    </lineage>
</organism>
<dbReference type="EMBL" id="HE796683">
    <property type="protein sequence ID" value="CCH01801.1"/>
    <property type="molecule type" value="Genomic_DNA"/>
</dbReference>
<dbReference type="InterPro" id="IPR003761">
    <property type="entry name" value="Exonuc_VII_S"/>
</dbReference>
<dbReference type="eggNOG" id="COG1722">
    <property type="taxonomic scope" value="Bacteria"/>
</dbReference>
<keyword evidence="5" id="KW-0269">Exonuclease</keyword>
<gene>
    <name evidence="7" type="ORF">FAES_3794</name>
</gene>
<dbReference type="SUPFAM" id="SSF116842">
    <property type="entry name" value="XseB-like"/>
    <property type="match status" value="1"/>
</dbReference>
<dbReference type="STRING" id="1166018.FAES_3794"/>